<reference evidence="2" key="1">
    <citation type="submission" date="2023-06" db="EMBL/GenBank/DDBJ databases">
        <authorList>
            <person name="Kurt Z."/>
        </authorList>
    </citation>
    <scope>NUCLEOTIDE SEQUENCE</scope>
</reference>
<organism evidence="2">
    <name type="scientific">Hexamita inflata</name>
    <dbReference type="NCBI Taxonomy" id="28002"/>
    <lineage>
        <taxon>Eukaryota</taxon>
        <taxon>Metamonada</taxon>
        <taxon>Diplomonadida</taxon>
        <taxon>Hexamitidae</taxon>
        <taxon>Hexamitinae</taxon>
        <taxon>Hexamita</taxon>
    </lineage>
</organism>
<dbReference type="EMBL" id="CAXDID020000132">
    <property type="protein sequence ID" value="CAL6035800.1"/>
    <property type="molecule type" value="Genomic_DNA"/>
</dbReference>
<feature type="domain" description="Carbohydrate kinase PfkB" evidence="1">
    <location>
        <begin position="38"/>
        <end position="188"/>
    </location>
</feature>
<dbReference type="AlphaFoldDB" id="A0AA86U2N5"/>
<dbReference type="SUPFAM" id="SSF53613">
    <property type="entry name" value="Ribokinase-like"/>
    <property type="match status" value="1"/>
</dbReference>
<accession>A0AA86U2N5</accession>
<reference evidence="3 4" key="2">
    <citation type="submission" date="2024-07" db="EMBL/GenBank/DDBJ databases">
        <authorList>
            <person name="Akdeniz Z."/>
        </authorList>
    </citation>
    <scope>NUCLEOTIDE SEQUENCE [LARGE SCALE GENOMIC DNA]</scope>
</reference>
<evidence type="ECO:0000259" key="1">
    <source>
        <dbReference type="Pfam" id="PF00294"/>
    </source>
</evidence>
<evidence type="ECO:0000313" key="3">
    <source>
        <dbReference type="EMBL" id="CAL6035800.1"/>
    </source>
</evidence>
<dbReference type="InterPro" id="IPR029056">
    <property type="entry name" value="Ribokinase-like"/>
</dbReference>
<comment type="caution">
    <text evidence="2">The sequence shown here is derived from an EMBL/GenBank/DDBJ whole genome shotgun (WGS) entry which is preliminary data.</text>
</comment>
<keyword evidence="2" id="KW-0418">Kinase</keyword>
<dbReference type="InterPro" id="IPR011611">
    <property type="entry name" value="PfkB_dom"/>
</dbReference>
<dbReference type="Proteomes" id="UP001642409">
    <property type="component" value="Unassembled WGS sequence"/>
</dbReference>
<protein>
    <submittedName>
        <fullName evidence="2">PfkB family carbohydrate kinase protein</fullName>
    </submittedName>
    <submittedName>
        <fullName evidence="3">PfkB_family carbohydrate kinase protein</fullName>
    </submittedName>
</protein>
<evidence type="ECO:0000313" key="2">
    <source>
        <dbReference type="EMBL" id="CAI9935892.1"/>
    </source>
</evidence>
<dbReference type="Pfam" id="PF00294">
    <property type="entry name" value="PfkB"/>
    <property type="match status" value="1"/>
</dbReference>
<gene>
    <name evidence="2" type="ORF">HINF_LOCUS23537</name>
    <name evidence="3" type="ORF">HINF_LOCUS36103</name>
</gene>
<keyword evidence="4" id="KW-1185">Reference proteome</keyword>
<proteinExistence type="predicted"/>
<keyword evidence="2" id="KW-0808">Transferase</keyword>
<evidence type="ECO:0000313" key="4">
    <source>
        <dbReference type="Proteomes" id="UP001642409"/>
    </source>
</evidence>
<name>A0AA86U2N5_9EUKA</name>
<sequence>MLVLLINYILTEETEEQAATQKVEVEEQEKVPVSKGAAFYGSAVVDFSTKPVASENKSANATLGFGFTGPARNAAEVFANLGDEKAKLFTLLGDDSLGGVMKSDLLKKKVNVNFIETDPKLPTASVITMNVEQSVLAKIVDNTSTSNDTNLTQIVQFNGDILHKVAYKYLYPHIAHLNDSELIYTDLKVNENSAKAMIQNFGSKLFVQVAGAENLQKYVMIIKNYFDALKANKKLKQSKYLVNSVYLTLEEAVGIPTVFCSLLSKDEQNIKDACKNKDANLTELFIAGYEAENKKKVPYADYLKTHSADLVNFFQILHTTLKAQTIFVRIPGAAVLTSTNSTERISYTEHNCMGKCIVNENGADEAFIAGFMYAQIKGKRIDDCLEFASFAQITSLKTADAVNQQLDEKMLKKMTQNTFVSYKILHDSEDAATMDGQEVKGEL</sequence>
<dbReference type="Gene3D" id="3.40.1190.20">
    <property type="match status" value="2"/>
</dbReference>
<dbReference type="GO" id="GO:0016301">
    <property type="term" value="F:kinase activity"/>
    <property type="evidence" value="ECO:0007669"/>
    <property type="project" value="UniProtKB-KW"/>
</dbReference>
<dbReference type="EMBL" id="CATOUU010000627">
    <property type="protein sequence ID" value="CAI9935892.1"/>
    <property type="molecule type" value="Genomic_DNA"/>
</dbReference>